<dbReference type="InterPro" id="IPR005084">
    <property type="entry name" value="CBM6"/>
</dbReference>
<accession>A0ABM7GCI0</accession>
<feature type="region of interest" description="Disordered" evidence="1">
    <location>
        <begin position="1"/>
        <end position="32"/>
    </location>
</feature>
<protein>
    <recommendedName>
        <fullName evidence="2">CBM6 domain-containing protein</fullName>
    </recommendedName>
</protein>
<feature type="compositionally biased region" description="Polar residues" evidence="1">
    <location>
        <begin position="14"/>
        <end position="25"/>
    </location>
</feature>
<dbReference type="Gene3D" id="2.60.120.260">
    <property type="entry name" value="Galactose-binding domain-like"/>
    <property type="match status" value="2"/>
</dbReference>
<sequence length="548" mass="57820">MNGGNPTGGTDPNQVDSYPTGTNPEGSYDISGVYSLGENRSPNGAVEYTSGIFGGNLQGNLLFTEYSGGDDVRSITLDANGNVIGDDVLRDPEGNVISYVDPLDIIENPVTGQLYLLTLNRGNGQSQIIRLDPAPGGVVDPNPGDDLVSLLVIQAEDNTPNDGTSVTLADAEIQIRDLNNPETTAGLPNGLRPGAFGLDGNTNDNDGVPGGYADFGATNADFLTFSFNLNADQAGESVLRLRYANGGTTDRPLEVFVNNVSVGVFDFSPPPGLTGDAAWAEWLTEDVAASLVVGENTVRLQSTDNTGPNIDQLEVLQSPPDTTPGFTEYEAEDALLDGPVVVPESADDRNASGEGFVDFNGTGDQTITWTVDVNETGNYEIGFRYALAASKADRPMEVTINGVNLGLVNFVGQSNEAENDWFFQELLVNLQAGSNTISVTAPEANGPNVDLLRVPDAPTDTFMPVYADVSDGARIELESGDNARTINDLTADFYFTVDTDGLYRLDLAANAGANDGQGLTLTLNGQPVDVLAYPGQGGCRGRRHLCRA</sequence>
<dbReference type="Proteomes" id="UP000289555">
    <property type="component" value="Chromosome"/>
</dbReference>
<reference evidence="4" key="1">
    <citation type="journal article" date="2019" name="Microbiol. Resour. Announc.">
        <title>Complete Genome Sequence of Halomonas olivaria, a Moderately Halophilic Bacterium Isolated from Olive Processing Effluents, Obtained by Nanopore Sequencing.</title>
        <authorList>
            <person name="Nagata S."/>
            <person name="Ii K.M."/>
            <person name="Tsukimi T."/>
            <person name="Miura M.C."/>
            <person name="Galipon J."/>
            <person name="Arakawa K."/>
        </authorList>
    </citation>
    <scope>NUCLEOTIDE SEQUENCE [LARGE SCALE GENOMIC DNA]</scope>
    <source>
        <strain evidence="4">TYRC17</strain>
    </source>
</reference>
<organism evidence="3 4">
    <name type="scientific">Vreelandella olivaria</name>
    <dbReference type="NCBI Taxonomy" id="390919"/>
    <lineage>
        <taxon>Bacteria</taxon>
        <taxon>Pseudomonadati</taxon>
        <taxon>Pseudomonadota</taxon>
        <taxon>Gammaproteobacteria</taxon>
        <taxon>Oceanospirillales</taxon>
        <taxon>Halomonadaceae</taxon>
        <taxon>Vreelandella</taxon>
    </lineage>
</organism>
<proteinExistence type="predicted"/>
<feature type="domain" description="CBM6" evidence="2">
    <location>
        <begin position="151"/>
        <end position="316"/>
    </location>
</feature>
<evidence type="ECO:0000259" key="2">
    <source>
        <dbReference type="PROSITE" id="PS51175"/>
    </source>
</evidence>
<dbReference type="SUPFAM" id="SSF49785">
    <property type="entry name" value="Galactose-binding domain-like"/>
    <property type="match status" value="2"/>
</dbReference>
<keyword evidence="4" id="KW-1185">Reference proteome</keyword>
<name>A0ABM7GCI0_9GAMM</name>
<dbReference type="PROSITE" id="PS51175">
    <property type="entry name" value="CBM6"/>
    <property type="match status" value="2"/>
</dbReference>
<dbReference type="InterPro" id="IPR008979">
    <property type="entry name" value="Galactose-bd-like_sf"/>
</dbReference>
<dbReference type="Pfam" id="PF16990">
    <property type="entry name" value="CBM_35"/>
    <property type="match status" value="1"/>
</dbReference>
<evidence type="ECO:0000313" key="3">
    <source>
        <dbReference type="EMBL" id="BBI48176.1"/>
    </source>
</evidence>
<evidence type="ECO:0000256" key="1">
    <source>
        <dbReference type="SAM" id="MobiDB-lite"/>
    </source>
</evidence>
<gene>
    <name evidence="3" type="ORF">HORIV_05970</name>
</gene>
<feature type="domain" description="CBM6" evidence="2">
    <location>
        <begin position="327"/>
        <end position="455"/>
    </location>
</feature>
<evidence type="ECO:0000313" key="4">
    <source>
        <dbReference type="Proteomes" id="UP000289555"/>
    </source>
</evidence>
<dbReference type="EMBL" id="AP019416">
    <property type="protein sequence ID" value="BBI48176.1"/>
    <property type="molecule type" value="Genomic_DNA"/>
</dbReference>